<proteinExistence type="predicted"/>
<keyword evidence="1" id="KW-0472">Membrane</keyword>
<evidence type="ECO:0000256" key="1">
    <source>
        <dbReference type="SAM" id="Phobius"/>
    </source>
</evidence>
<reference evidence="2" key="1">
    <citation type="journal article" date="2020" name="Nature">
        <title>Giant virus diversity and host interactions through global metagenomics.</title>
        <authorList>
            <person name="Schulz F."/>
            <person name="Roux S."/>
            <person name="Paez-Espino D."/>
            <person name="Jungbluth S."/>
            <person name="Walsh D.A."/>
            <person name="Denef V.J."/>
            <person name="McMahon K.D."/>
            <person name="Konstantinidis K.T."/>
            <person name="Eloe-Fadrosh E.A."/>
            <person name="Kyrpides N.C."/>
            <person name="Woyke T."/>
        </authorList>
    </citation>
    <scope>NUCLEOTIDE SEQUENCE</scope>
    <source>
        <strain evidence="2">GVMAG-S-3300013286-35</strain>
    </source>
</reference>
<evidence type="ECO:0000313" key="2">
    <source>
        <dbReference type="EMBL" id="QHU22123.1"/>
    </source>
</evidence>
<name>A0A6C0KXZ1_9ZZZZ</name>
<organism evidence="2">
    <name type="scientific">viral metagenome</name>
    <dbReference type="NCBI Taxonomy" id="1070528"/>
    <lineage>
        <taxon>unclassified sequences</taxon>
        <taxon>metagenomes</taxon>
        <taxon>organismal metagenomes</taxon>
    </lineage>
</organism>
<sequence>MVRRSYKRGAGYLSPAEFFNPNALQPSSNAVAVSSAPVPGWVRPPLAATSYTAPAGGARRRRSTRKVGGFAPAVMGSFVANAQTVVVPMVLYGLYSLVGAKKKTSNNKTRKNNSA</sequence>
<keyword evidence="1" id="KW-0812">Transmembrane</keyword>
<protein>
    <submittedName>
        <fullName evidence="2">Uncharacterized protein</fullName>
    </submittedName>
</protein>
<accession>A0A6C0KXZ1</accession>
<dbReference type="AlphaFoldDB" id="A0A6C0KXZ1"/>
<keyword evidence="1" id="KW-1133">Transmembrane helix</keyword>
<dbReference type="EMBL" id="MN740997">
    <property type="protein sequence ID" value="QHU22123.1"/>
    <property type="molecule type" value="Genomic_DNA"/>
</dbReference>
<feature type="transmembrane region" description="Helical" evidence="1">
    <location>
        <begin position="69"/>
        <end position="95"/>
    </location>
</feature>